<evidence type="ECO:0000313" key="6">
    <source>
        <dbReference type="EMBL" id="DAG04156.1"/>
    </source>
</evidence>
<dbReference type="EMBL" id="BK016239">
    <property type="protein sequence ID" value="DAG04156.1"/>
    <property type="molecule type" value="Genomic_DNA"/>
</dbReference>
<dbReference type="InterPro" id="IPR038765">
    <property type="entry name" value="Papain-like_cys_pep_sf"/>
</dbReference>
<evidence type="ECO:0000256" key="1">
    <source>
        <dbReference type="ARBA" id="ARBA00007074"/>
    </source>
</evidence>
<dbReference type="PROSITE" id="PS51935">
    <property type="entry name" value="NLPC_P60"/>
    <property type="match status" value="1"/>
</dbReference>
<name>A0A8S5VBQ4_9CAUD</name>
<sequence>MRPTVHDFVGKTWAELPCWELVVAWYAAQGITLRPYTDYWMGNAPADAGLVEWTPVQEPKEGDILAMNLTGHAADHVGIYLGGGKFLHSTEYAGVCIERLERYRRRIVGIYRYTGGKA</sequence>
<comment type="similarity">
    <text evidence="1">Belongs to the peptidase C40 family.</text>
</comment>
<protein>
    <submittedName>
        <fullName evidence="6">NlpC/P60 family</fullName>
    </submittedName>
</protein>
<dbReference type="InterPro" id="IPR000064">
    <property type="entry name" value="NLP_P60_dom"/>
</dbReference>
<evidence type="ECO:0000256" key="4">
    <source>
        <dbReference type="ARBA" id="ARBA00022807"/>
    </source>
</evidence>
<dbReference type="SUPFAM" id="SSF54001">
    <property type="entry name" value="Cysteine proteinases"/>
    <property type="match status" value="1"/>
</dbReference>
<dbReference type="Gene3D" id="3.90.1720.10">
    <property type="entry name" value="endopeptidase domain like (from Nostoc punctiforme)"/>
    <property type="match status" value="1"/>
</dbReference>
<keyword evidence="3" id="KW-0378">Hydrolase</keyword>
<accession>A0A8S5VBQ4</accession>
<organism evidence="6">
    <name type="scientific">Siphoviridae sp. ctDxv33</name>
    <dbReference type="NCBI Taxonomy" id="2825392"/>
    <lineage>
        <taxon>Viruses</taxon>
        <taxon>Duplodnaviria</taxon>
        <taxon>Heunggongvirae</taxon>
        <taxon>Uroviricota</taxon>
        <taxon>Caudoviricetes</taxon>
    </lineage>
</organism>
<dbReference type="GO" id="GO:0001897">
    <property type="term" value="P:symbiont-mediated cytolysis of host cell"/>
    <property type="evidence" value="ECO:0007669"/>
    <property type="project" value="UniProtKB-ARBA"/>
</dbReference>
<evidence type="ECO:0000259" key="5">
    <source>
        <dbReference type="PROSITE" id="PS51935"/>
    </source>
</evidence>
<evidence type="ECO:0000256" key="3">
    <source>
        <dbReference type="ARBA" id="ARBA00022801"/>
    </source>
</evidence>
<dbReference type="GO" id="GO:0006508">
    <property type="term" value="P:proteolysis"/>
    <property type="evidence" value="ECO:0007669"/>
    <property type="project" value="UniProtKB-KW"/>
</dbReference>
<keyword evidence="4" id="KW-0788">Thiol protease</keyword>
<evidence type="ECO:0000256" key="2">
    <source>
        <dbReference type="ARBA" id="ARBA00022670"/>
    </source>
</evidence>
<feature type="domain" description="NlpC/P60" evidence="5">
    <location>
        <begin position="1"/>
        <end position="118"/>
    </location>
</feature>
<dbReference type="GO" id="GO:0008234">
    <property type="term" value="F:cysteine-type peptidase activity"/>
    <property type="evidence" value="ECO:0007669"/>
    <property type="project" value="UniProtKB-KW"/>
</dbReference>
<dbReference type="Pfam" id="PF00877">
    <property type="entry name" value="NLPC_P60"/>
    <property type="match status" value="1"/>
</dbReference>
<keyword evidence="2" id="KW-0645">Protease</keyword>
<reference evidence="6" key="1">
    <citation type="journal article" date="2021" name="Proc. Natl. Acad. Sci. U.S.A.">
        <title>A Catalog of Tens of Thousands of Viruses from Human Metagenomes Reveals Hidden Associations with Chronic Diseases.</title>
        <authorList>
            <person name="Tisza M.J."/>
            <person name="Buck C.B."/>
        </authorList>
    </citation>
    <scope>NUCLEOTIDE SEQUENCE</scope>
    <source>
        <strain evidence="6">CtDxv33</strain>
    </source>
</reference>
<proteinExistence type="inferred from homology"/>